<dbReference type="InterPro" id="IPR036291">
    <property type="entry name" value="NAD(P)-bd_dom_sf"/>
</dbReference>
<feature type="domain" description="Gfo/Idh/MocA-like oxidoreductase C-terminal" evidence="3">
    <location>
        <begin position="136"/>
        <end position="327"/>
    </location>
</feature>
<comment type="caution">
    <text evidence="4">The sequence shown here is derived from an EMBL/GenBank/DDBJ whole genome shotgun (WGS) entry which is preliminary data.</text>
</comment>
<dbReference type="EMBL" id="DWVZ01000232">
    <property type="protein sequence ID" value="HJC65046.1"/>
    <property type="molecule type" value="Genomic_DNA"/>
</dbReference>
<sequence length="328" mass="37293">MLKIAILGLGDRGMNYGNLVQTCTDAEITAVCEKDPERLKLGQERFGLPDSACFQDSAAFLSHRKLADVLFVCTQDRDHYPHTMAALEKDYHVLVEKPVSPDPEHLQEIIQKSLETNKKVLVCHVLRYSQFYRKIKELLNSGIIGRTVLIRHAENIGFWHFSHSFVRGHWHKEGETSPMILAKCCHDMDLLYWWIGAKFQSVSSNGQLTFYHPGNKPDHAADRCCVCPLRDTCLYDAELQYLGRQNHPQPLFPWGTYAVTNLPGKENIKKALETNDYGTCVFAGDNDVMDCQTAQFVFENGVSVQFSVNGFSNHNYRSTHFFGTKGEI</sequence>
<protein>
    <submittedName>
        <fullName evidence="4">Gfo/Idh/MocA family oxidoreductase</fullName>
    </submittedName>
</protein>
<dbReference type="PANTHER" id="PTHR43377">
    <property type="entry name" value="BILIVERDIN REDUCTASE A"/>
    <property type="match status" value="1"/>
</dbReference>
<comment type="similarity">
    <text evidence="1">Belongs to the Gfo/Idh/MocA family.</text>
</comment>
<reference evidence="4" key="2">
    <citation type="submission" date="2021-04" db="EMBL/GenBank/DDBJ databases">
        <authorList>
            <person name="Gilroy R."/>
        </authorList>
    </citation>
    <scope>NUCLEOTIDE SEQUENCE</scope>
    <source>
        <strain evidence="4">ChiBcec2-3848</strain>
    </source>
</reference>
<dbReference type="InterPro" id="IPR004104">
    <property type="entry name" value="Gfo/Idh/MocA-like_OxRdtase_C"/>
</dbReference>
<feature type="domain" description="Gfo/Idh/MocA-like oxidoreductase N-terminal" evidence="2">
    <location>
        <begin position="2"/>
        <end position="122"/>
    </location>
</feature>
<dbReference type="GO" id="GO:0000166">
    <property type="term" value="F:nucleotide binding"/>
    <property type="evidence" value="ECO:0007669"/>
    <property type="project" value="InterPro"/>
</dbReference>
<dbReference type="AlphaFoldDB" id="A0A9D2PSP9"/>
<dbReference type="SUPFAM" id="SSF55347">
    <property type="entry name" value="Glyceraldehyde-3-phosphate dehydrogenase-like, C-terminal domain"/>
    <property type="match status" value="1"/>
</dbReference>
<dbReference type="Pfam" id="PF01408">
    <property type="entry name" value="GFO_IDH_MocA"/>
    <property type="match status" value="1"/>
</dbReference>
<evidence type="ECO:0000259" key="2">
    <source>
        <dbReference type="Pfam" id="PF01408"/>
    </source>
</evidence>
<dbReference type="PANTHER" id="PTHR43377:SF2">
    <property type="entry name" value="BINDING ROSSMANN FOLD OXIDOREDUCTASE, PUTATIVE (AFU_ORTHOLOGUE AFUA_4G00560)-RELATED"/>
    <property type="match status" value="1"/>
</dbReference>
<dbReference type="InterPro" id="IPR051450">
    <property type="entry name" value="Gfo/Idh/MocA_Oxidoreductases"/>
</dbReference>
<dbReference type="SUPFAM" id="SSF51735">
    <property type="entry name" value="NAD(P)-binding Rossmann-fold domains"/>
    <property type="match status" value="1"/>
</dbReference>
<evidence type="ECO:0000256" key="1">
    <source>
        <dbReference type="ARBA" id="ARBA00010928"/>
    </source>
</evidence>
<feature type="non-terminal residue" evidence="4">
    <location>
        <position position="328"/>
    </location>
</feature>
<organism evidence="4 5">
    <name type="scientific">Candidatus Blautia merdavium</name>
    <dbReference type="NCBI Taxonomy" id="2838494"/>
    <lineage>
        <taxon>Bacteria</taxon>
        <taxon>Bacillati</taxon>
        <taxon>Bacillota</taxon>
        <taxon>Clostridia</taxon>
        <taxon>Lachnospirales</taxon>
        <taxon>Lachnospiraceae</taxon>
        <taxon>Blautia</taxon>
    </lineage>
</organism>
<evidence type="ECO:0000259" key="3">
    <source>
        <dbReference type="Pfam" id="PF02894"/>
    </source>
</evidence>
<dbReference type="InterPro" id="IPR000683">
    <property type="entry name" value="Gfo/Idh/MocA-like_OxRdtase_N"/>
</dbReference>
<reference evidence="4" key="1">
    <citation type="journal article" date="2021" name="PeerJ">
        <title>Extensive microbial diversity within the chicken gut microbiome revealed by metagenomics and culture.</title>
        <authorList>
            <person name="Gilroy R."/>
            <person name="Ravi A."/>
            <person name="Getino M."/>
            <person name="Pursley I."/>
            <person name="Horton D.L."/>
            <person name="Alikhan N.F."/>
            <person name="Baker D."/>
            <person name="Gharbi K."/>
            <person name="Hall N."/>
            <person name="Watson M."/>
            <person name="Adriaenssens E.M."/>
            <person name="Foster-Nyarko E."/>
            <person name="Jarju S."/>
            <person name="Secka A."/>
            <person name="Antonio M."/>
            <person name="Oren A."/>
            <person name="Chaudhuri R.R."/>
            <person name="La Ragione R."/>
            <person name="Hildebrand F."/>
            <person name="Pallen M.J."/>
        </authorList>
    </citation>
    <scope>NUCLEOTIDE SEQUENCE</scope>
    <source>
        <strain evidence="4">ChiBcec2-3848</strain>
    </source>
</reference>
<evidence type="ECO:0000313" key="5">
    <source>
        <dbReference type="Proteomes" id="UP000823886"/>
    </source>
</evidence>
<accession>A0A9D2PSP9</accession>
<dbReference type="Pfam" id="PF02894">
    <property type="entry name" value="GFO_IDH_MocA_C"/>
    <property type="match status" value="1"/>
</dbReference>
<proteinExistence type="inferred from homology"/>
<dbReference type="Gene3D" id="3.30.360.10">
    <property type="entry name" value="Dihydrodipicolinate Reductase, domain 2"/>
    <property type="match status" value="1"/>
</dbReference>
<dbReference type="Gene3D" id="3.40.50.720">
    <property type="entry name" value="NAD(P)-binding Rossmann-like Domain"/>
    <property type="match status" value="1"/>
</dbReference>
<dbReference type="Proteomes" id="UP000823886">
    <property type="component" value="Unassembled WGS sequence"/>
</dbReference>
<gene>
    <name evidence="4" type="ORF">H9753_15750</name>
</gene>
<evidence type="ECO:0000313" key="4">
    <source>
        <dbReference type="EMBL" id="HJC65046.1"/>
    </source>
</evidence>
<name>A0A9D2PSP9_9FIRM</name>